<evidence type="ECO:0000256" key="1">
    <source>
        <dbReference type="ARBA" id="ARBA00004651"/>
    </source>
</evidence>
<organism evidence="9 10">
    <name type="scientific">Neobacillus mesonae</name>
    <dbReference type="NCBI Taxonomy" id="1193713"/>
    <lineage>
        <taxon>Bacteria</taxon>
        <taxon>Bacillati</taxon>
        <taxon>Bacillota</taxon>
        <taxon>Bacilli</taxon>
        <taxon>Bacillales</taxon>
        <taxon>Bacillaceae</taxon>
        <taxon>Neobacillus</taxon>
    </lineage>
</organism>
<evidence type="ECO:0000256" key="6">
    <source>
        <dbReference type="ARBA" id="ARBA00023136"/>
    </source>
</evidence>
<evidence type="ECO:0000313" key="9">
    <source>
        <dbReference type="EMBL" id="AZU62617.1"/>
    </source>
</evidence>
<keyword evidence="4 7" id="KW-0812">Transmembrane</keyword>
<feature type="transmembrane region" description="Helical" evidence="7">
    <location>
        <begin position="187"/>
        <end position="204"/>
    </location>
</feature>
<name>A0A3T0I002_9BACI</name>
<keyword evidence="6 7" id="KW-0472">Membrane</keyword>
<evidence type="ECO:0000256" key="2">
    <source>
        <dbReference type="ARBA" id="ARBA00022448"/>
    </source>
</evidence>
<dbReference type="PANTHER" id="PTHR30151">
    <property type="entry name" value="ALKANE SULFONATE ABC TRANSPORTER-RELATED, MEMBRANE SUBUNIT"/>
    <property type="match status" value="1"/>
</dbReference>
<protein>
    <submittedName>
        <fullName evidence="9">ABC transporter permease</fullName>
    </submittedName>
</protein>
<dbReference type="Proteomes" id="UP000282892">
    <property type="component" value="Chromosome"/>
</dbReference>
<dbReference type="GO" id="GO:0055085">
    <property type="term" value="P:transmembrane transport"/>
    <property type="evidence" value="ECO:0007669"/>
    <property type="project" value="InterPro"/>
</dbReference>
<evidence type="ECO:0000256" key="5">
    <source>
        <dbReference type="ARBA" id="ARBA00022989"/>
    </source>
</evidence>
<accession>A0A3T0I002</accession>
<dbReference type="GO" id="GO:0005886">
    <property type="term" value="C:plasma membrane"/>
    <property type="evidence" value="ECO:0007669"/>
    <property type="project" value="UniProtKB-SubCell"/>
</dbReference>
<dbReference type="SUPFAM" id="SSF161098">
    <property type="entry name" value="MetI-like"/>
    <property type="match status" value="1"/>
</dbReference>
<evidence type="ECO:0000256" key="4">
    <source>
        <dbReference type="ARBA" id="ARBA00022692"/>
    </source>
</evidence>
<dbReference type="RefSeq" id="WP_127487395.1">
    <property type="nucleotide sequence ID" value="NZ_CP022572.1"/>
</dbReference>
<feature type="transmembrane region" description="Helical" evidence="7">
    <location>
        <begin position="119"/>
        <end position="141"/>
    </location>
</feature>
<feature type="transmembrane region" description="Helical" evidence="7">
    <location>
        <begin position="147"/>
        <end position="166"/>
    </location>
</feature>
<reference evidence="9 10" key="1">
    <citation type="submission" date="2017-07" db="EMBL/GenBank/DDBJ databases">
        <title>The complete genome sequence of Bacillus mesonae strain H20-5, an efficient strain improving plant abiotic stress resistance.</title>
        <authorList>
            <person name="Kim S.Y."/>
            <person name="Song H."/>
            <person name="Sang M.K."/>
            <person name="Weon H.-Y."/>
            <person name="Song J."/>
        </authorList>
    </citation>
    <scope>NUCLEOTIDE SEQUENCE [LARGE SCALE GENOMIC DNA]</scope>
    <source>
        <strain evidence="9 10">H20-5</strain>
    </source>
</reference>
<proteinExistence type="inferred from homology"/>
<keyword evidence="5 7" id="KW-1133">Transmembrane helix</keyword>
<evidence type="ECO:0000259" key="8">
    <source>
        <dbReference type="PROSITE" id="PS50928"/>
    </source>
</evidence>
<dbReference type="Gene3D" id="1.10.3720.10">
    <property type="entry name" value="MetI-like"/>
    <property type="match status" value="1"/>
</dbReference>
<dbReference type="InterPro" id="IPR000515">
    <property type="entry name" value="MetI-like"/>
</dbReference>
<dbReference type="Pfam" id="PF00528">
    <property type="entry name" value="BPD_transp_1"/>
    <property type="match status" value="1"/>
</dbReference>
<gene>
    <name evidence="9" type="ORF">CHR53_15835</name>
</gene>
<keyword evidence="3" id="KW-1003">Cell membrane</keyword>
<sequence length="278" mass="31367">MSSEAIIIEQSKKKALSKRKMRKRKEFIKLSIIRLFIIVFTLFIWHFLSGRVIDKFWISSPTDVMQAIYKWTVSGELFYHLSITVQETLLGFVFGALAGGIVGFLLGRWTYGAKIFEPFIMSLYSLPKIALAPLFILWFGIGIDMKIILAAVTVFFLVFINTYAGVRNVDKDMLENIRIMGASERQITFKVVLPSALTWIMVGLRTSIPYALIGAVVGEITASNRGVGYLIQYSAGQYDTGGTFAALIILMLFSIALNFIVTGLIEKRFLRWKTDQSN</sequence>
<dbReference type="InterPro" id="IPR035906">
    <property type="entry name" value="MetI-like_sf"/>
</dbReference>
<dbReference type="CDD" id="cd06261">
    <property type="entry name" value="TM_PBP2"/>
    <property type="match status" value="1"/>
</dbReference>
<evidence type="ECO:0000256" key="7">
    <source>
        <dbReference type="RuleBase" id="RU363032"/>
    </source>
</evidence>
<comment type="subcellular location">
    <subcellularLocation>
        <location evidence="1 7">Cell membrane</location>
        <topology evidence="1 7">Multi-pass membrane protein</topology>
    </subcellularLocation>
</comment>
<comment type="similarity">
    <text evidence="7">Belongs to the binding-protein-dependent transport system permease family.</text>
</comment>
<feature type="transmembrane region" description="Helical" evidence="7">
    <location>
        <begin position="89"/>
        <end position="107"/>
    </location>
</feature>
<keyword evidence="2 7" id="KW-0813">Transport</keyword>
<dbReference type="OrthoDB" id="9804353at2"/>
<evidence type="ECO:0000313" key="10">
    <source>
        <dbReference type="Proteomes" id="UP000282892"/>
    </source>
</evidence>
<keyword evidence="10" id="KW-1185">Reference proteome</keyword>
<dbReference type="AlphaFoldDB" id="A0A3T0I002"/>
<dbReference type="PROSITE" id="PS50928">
    <property type="entry name" value="ABC_TM1"/>
    <property type="match status" value="1"/>
</dbReference>
<dbReference type="EMBL" id="CP022572">
    <property type="protein sequence ID" value="AZU62617.1"/>
    <property type="molecule type" value="Genomic_DNA"/>
</dbReference>
<dbReference type="STRING" id="1193713.GCA_001636315_05591"/>
<feature type="transmembrane region" description="Helical" evidence="7">
    <location>
        <begin position="27"/>
        <end position="48"/>
    </location>
</feature>
<feature type="transmembrane region" description="Helical" evidence="7">
    <location>
        <begin position="244"/>
        <end position="265"/>
    </location>
</feature>
<dbReference type="KEGG" id="nmk:CHR53_15835"/>
<dbReference type="PANTHER" id="PTHR30151:SF20">
    <property type="entry name" value="ABC TRANSPORTER PERMEASE PROTEIN HI_0355-RELATED"/>
    <property type="match status" value="1"/>
</dbReference>
<evidence type="ECO:0000256" key="3">
    <source>
        <dbReference type="ARBA" id="ARBA00022475"/>
    </source>
</evidence>
<feature type="domain" description="ABC transmembrane type-1" evidence="8">
    <location>
        <begin position="81"/>
        <end position="261"/>
    </location>
</feature>